<dbReference type="PANTHER" id="PTHR47659">
    <property type="entry name" value="ZN(II)2CYS6 TRANSCRIPTION FACTOR (EUROFUNG)-RELATED"/>
    <property type="match status" value="1"/>
</dbReference>
<dbReference type="EMBL" id="JMKJ01000022">
    <property type="protein sequence ID" value="KGG52980.1"/>
    <property type="molecule type" value="Genomic_DNA"/>
</dbReference>
<dbReference type="GO" id="GO:0046872">
    <property type="term" value="F:metal ion binding"/>
    <property type="evidence" value="ECO:0007669"/>
    <property type="project" value="UniProtKB-KW"/>
</dbReference>
<sequence>MPLLSEVSFTVLRRYFLHTLHLVERPCNPCLNKNQECVEGQRKLCKYLLKDAIVTTTTTTTTSNAPPAALDIQNDEFGDAFLLKSEYKDLRDLVEIPDFYASDEPSFAPSLSSPGSFIDWRLTKQDLDRSIETIYSSSDIVPFNYDASNKILLTWLERQNFDKKELTEFLSLFEIYNVALLDTIRNLSCEDLVHCEKSFLRQVSEASYIMGLSGTPVALWRSSGELVAANREFGQILKIPLEILASGTLRIYELMSPESAFLYWKRYLCIANDLSAPQSFSLKIETSSLSFLLWLHVKRDPFDLPRIVMGHFLPLFSA</sequence>
<evidence type="ECO:0000256" key="2">
    <source>
        <dbReference type="ARBA" id="ARBA00023242"/>
    </source>
</evidence>
<dbReference type="RefSeq" id="XP_013239407.1">
    <property type="nucleotide sequence ID" value="XM_013383953.1"/>
</dbReference>
<evidence type="ECO:0000256" key="1">
    <source>
        <dbReference type="ARBA" id="ARBA00022723"/>
    </source>
</evidence>
<evidence type="ECO:0000313" key="3">
    <source>
        <dbReference type="EMBL" id="KGG52980.1"/>
    </source>
</evidence>
<gene>
    <name evidence="3" type="ORF">DI09_11p250</name>
</gene>
<dbReference type="Proteomes" id="UP000029725">
    <property type="component" value="Unassembled WGS sequence"/>
</dbReference>
<dbReference type="OrthoDB" id="65716at2759"/>
<keyword evidence="4" id="KW-1185">Reference proteome</keyword>
<comment type="caution">
    <text evidence="3">The sequence shown here is derived from an EMBL/GenBank/DDBJ whole genome shotgun (WGS) entry which is preliminary data.</text>
</comment>
<protein>
    <submittedName>
        <fullName evidence="3">Uncharacterized protein</fullName>
    </submittedName>
</protein>
<reference evidence="3 4" key="1">
    <citation type="submission" date="2014-04" db="EMBL/GenBank/DDBJ databases">
        <title>A new species of microsporidia sheds light on the evolution of extreme parasitism.</title>
        <authorList>
            <person name="Haag K.L."/>
            <person name="James T.Y."/>
            <person name="Larsson R."/>
            <person name="Schaer T.M."/>
            <person name="Refardt D."/>
            <person name="Pombert J.-F."/>
            <person name="Ebert D."/>
        </authorList>
    </citation>
    <scope>NUCLEOTIDE SEQUENCE [LARGE SCALE GENOMIC DNA]</scope>
    <source>
        <strain evidence="3 4">UGP3</strain>
        <tissue evidence="3">Spores</tissue>
    </source>
</reference>
<keyword evidence="2" id="KW-0539">Nucleus</keyword>
<dbReference type="VEuPathDB" id="MicrosporidiaDB:DI09_11p250"/>
<organism evidence="3 4">
    <name type="scientific">Mitosporidium daphniae</name>
    <dbReference type="NCBI Taxonomy" id="1485682"/>
    <lineage>
        <taxon>Eukaryota</taxon>
        <taxon>Fungi</taxon>
        <taxon>Fungi incertae sedis</taxon>
        <taxon>Microsporidia</taxon>
        <taxon>Mitosporidium</taxon>
    </lineage>
</organism>
<dbReference type="PANTHER" id="PTHR47659:SF1">
    <property type="entry name" value="TRANSCRIPTION ACTIVATOR OF GLUCONEOGENESIS ERT1"/>
    <property type="match status" value="1"/>
</dbReference>
<proteinExistence type="predicted"/>
<dbReference type="InterPro" id="IPR050335">
    <property type="entry name" value="ERT1_acuK_gluconeogen_tf"/>
</dbReference>
<accession>A0A098VVN3</accession>
<name>A0A098VVN3_9MICR</name>
<dbReference type="AlphaFoldDB" id="A0A098VVN3"/>
<dbReference type="HOGENOM" id="CLU_874596_0_0_1"/>
<dbReference type="GeneID" id="25258134"/>
<evidence type="ECO:0000313" key="4">
    <source>
        <dbReference type="Proteomes" id="UP000029725"/>
    </source>
</evidence>
<keyword evidence="1" id="KW-0479">Metal-binding</keyword>